<feature type="transmembrane region" description="Helical" evidence="1">
    <location>
        <begin position="6"/>
        <end position="25"/>
    </location>
</feature>
<reference evidence="2 3" key="1">
    <citation type="submission" date="2018-06" db="EMBL/GenBank/DDBJ databases">
        <authorList>
            <consortium name="Pathogen Informatics"/>
            <person name="Doyle S."/>
        </authorList>
    </citation>
    <scope>NUCLEOTIDE SEQUENCE [LARGE SCALE GENOMIC DNA]</scope>
    <source>
        <strain evidence="2 3">NCTC10821</strain>
    </source>
</reference>
<feature type="transmembrane region" description="Helical" evidence="1">
    <location>
        <begin position="37"/>
        <end position="56"/>
    </location>
</feature>
<keyword evidence="1" id="KW-0812">Transmembrane</keyword>
<gene>
    <name evidence="2" type="ORF">NCTC10821_03881</name>
</gene>
<name>A0A378THR4_9MYCO</name>
<dbReference type="EMBL" id="UGQT01000001">
    <property type="protein sequence ID" value="STZ60342.1"/>
    <property type="molecule type" value="Genomic_DNA"/>
</dbReference>
<evidence type="ECO:0000313" key="3">
    <source>
        <dbReference type="Proteomes" id="UP000254978"/>
    </source>
</evidence>
<dbReference type="AlphaFoldDB" id="A0A378THR4"/>
<evidence type="ECO:0000256" key="1">
    <source>
        <dbReference type="SAM" id="Phobius"/>
    </source>
</evidence>
<evidence type="ECO:0000313" key="2">
    <source>
        <dbReference type="EMBL" id="STZ60342.1"/>
    </source>
</evidence>
<sequence length="111" mass="12171">MSYVLFWLGVVAMALGTVGGFYPPWKSAALSPDSIQRRVYWSGAALAVVLFFLSQWPDIRSGLFFGLGSALALIAIAFNWTSHIKIRGRILAAFPSDRRPDRPPALGDDSE</sequence>
<proteinExistence type="predicted"/>
<accession>A0A378THR4</accession>
<keyword evidence="1" id="KW-1133">Transmembrane helix</keyword>
<dbReference type="RefSeq" id="WP_115279544.1">
    <property type="nucleotide sequence ID" value="NZ_AP022600.1"/>
</dbReference>
<keyword evidence="1" id="KW-0472">Membrane</keyword>
<evidence type="ECO:0008006" key="4">
    <source>
        <dbReference type="Google" id="ProtNLM"/>
    </source>
</evidence>
<keyword evidence="3" id="KW-1185">Reference proteome</keyword>
<dbReference type="Proteomes" id="UP000254978">
    <property type="component" value="Unassembled WGS sequence"/>
</dbReference>
<feature type="transmembrane region" description="Helical" evidence="1">
    <location>
        <begin position="62"/>
        <end position="81"/>
    </location>
</feature>
<organism evidence="2 3">
    <name type="scientific">Mycolicibacterium tokaiense</name>
    <dbReference type="NCBI Taxonomy" id="39695"/>
    <lineage>
        <taxon>Bacteria</taxon>
        <taxon>Bacillati</taxon>
        <taxon>Actinomycetota</taxon>
        <taxon>Actinomycetes</taxon>
        <taxon>Mycobacteriales</taxon>
        <taxon>Mycobacteriaceae</taxon>
        <taxon>Mycolicibacterium</taxon>
    </lineage>
</organism>
<dbReference type="OrthoDB" id="4731424at2"/>
<protein>
    <recommendedName>
        <fullName evidence="4">Transmembrane protein</fullName>
    </recommendedName>
</protein>